<protein>
    <submittedName>
        <fullName evidence="2">Dockerin type I repeat protein</fullName>
    </submittedName>
</protein>
<dbReference type="InterPro" id="IPR002105">
    <property type="entry name" value="Dockerin_1_rpt"/>
</dbReference>
<dbReference type="InterPro" id="IPR045474">
    <property type="entry name" value="GEVED"/>
</dbReference>
<dbReference type="Pfam" id="PF20009">
    <property type="entry name" value="GEVED"/>
    <property type="match status" value="2"/>
</dbReference>
<feature type="domain" description="GEVED" evidence="1">
    <location>
        <begin position="1241"/>
        <end position="1321"/>
    </location>
</feature>
<dbReference type="Gene3D" id="1.10.1330.10">
    <property type="entry name" value="Dockerin domain"/>
    <property type="match status" value="1"/>
</dbReference>
<feature type="domain" description="GEVED" evidence="1">
    <location>
        <begin position="1515"/>
        <end position="1592"/>
    </location>
</feature>
<proteinExistence type="predicted"/>
<evidence type="ECO:0000259" key="1">
    <source>
        <dbReference type="Pfam" id="PF20009"/>
    </source>
</evidence>
<dbReference type="Proteomes" id="UP000316598">
    <property type="component" value="Unassembled WGS sequence"/>
</dbReference>
<organism evidence="2 3">
    <name type="scientific">Rubripirellula amarantea</name>
    <dbReference type="NCBI Taxonomy" id="2527999"/>
    <lineage>
        <taxon>Bacteria</taxon>
        <taxon>Pseudomonadati</taxon>
        <taxon>Planctomycetota</taxon>
        <taxon>Planctomycetia</taxon>
        <taxon>Pirellulales</taxon>
        <taxon>Pirellulaceae</taxon>
        <taxon>Rubripirellula</taxon>
    </lineage>
</organism>
<dbReference type="Pfam" id="PF00404">
    <property type="entry name" value="Dockerin_1"/>
    <property type="match status" value="1"/>
</dbReference>
<comment type="caution">
    <text evidence="2">The sequence shown here is derived from an EMBL/GenBank/DDBJ whole genome shotgun (WGS) entry which is preliminary data.</text>
</comment>
<dbReference type="GO" id="GO:0000272">
    <property type="term" value="P:polysaccharide catabolic process"/>
    <property type="evidence" value="ECO:0007669"/>
    <property type="project" value="InterPro"/>
</dbReference>
<dbReference type="EMBL" id="SJPI01000002">
    <property type="protein sequence ID" value="TWT51044.1"/>
    <property type="molecule type" value="Genomic_DNA"/>
</dbReference>
<accession>A0A5C5WJP7</accession>
<dbReference type="GO" id="GO:0004553">
    <property type="term" value="F:hydrolase activity, hydrolyzing O-glycosyl compounds"/>
    <property type="evidence" value="ECO:0007669"/>
    <property type="project" value="InterPro"/>
</dbReference>
<dbReference type="SUPFAM" id="SSF63446">
    <property type="entry name" value="Type I dockerin domain"/>
    <property type="match status" value="1"/>
</dbReference>
<sequence>MCGALQVCGGDNNMMNRTKLQLGLERLEDRRMLAAGPMLWMEDNNLGLAGGMPADFIQRFENTESWARSLRAIDTLMIRENSWRNVDGVTRAEVQNKISPVLDASQVDVAVDTGAATWLHRRMQNNSLTASQTLQPHFDWLQTLIDDGLRVKTVTLQSVLSKTAPGDAQWQDYSMEARLDDVVTYSELLRQRFPHLDVGIIDALPTHGRDWRTHYRELDNRLDAIGIQLDHVHLDMPVDFVGPAPKSYQWSDVIEIQRFVKEDLSTEFGFMLTSSGGGNSSARQWREASIAGLADYVTALQQSATVSQPDRIIVAAWFPNPASSVPENQYVETNVGGTIVRERVESLTAAVFDATSILIGQPTVPNQVIEELRQVFPDSITATSDAEDAQAVGFASKVVDASSIQRDASGWNPAWEDSDRFLMLAMPNAVELDRARVWVDGDGFVSQNQMTTSVYVSRTGEGNPATNPDGWEKVAEDTRPRHRNQMIDLEFSPTWANHVAVSNNQIHEEAGGTPVDGTMQAVRVYATSMDWPFLAAPDSSQTTPAPLLWMQDNSLGREGGLPADFLQRFDEPDGWEHALRAIDTLSLNEHAITNANGITDEVLRDTIAPVLNRNQVNVSINSMAANFLNHRIRATGQSMEELLSEHFAWMDRLVDSGLRVRTLSINGPLTRVPADLGGRNEYPLHDRIDDIVQYVDFLRARYPNIDVGIQDNLIDLGADYRAAYGQLNAALQAVGHELDHVHYYRFVDLIGPDLAIDWPDVIEMQNFVQSELGSEFGMIVNGSGGSTSADQWRHDVIFNGIKPYLDWLSPQGGQTPRLPDRFIIAAWNRYPELSFPEDQVLVDGSWRGRDTTTGAVQQASNLIRGYGDGRSSAMVDEIQQVQPINAWGSINDETARLVVLGDSLVDANTVIESQQWLPEVTSADQHWVKAELPIAANLDRIRVWLATDGDLRHRETFIRVFASDTGIGDVFNNEHWDIVGQKWIDGREAESFVIPVEIHQKRFVGVRVFYGADRGPHEVRGLGAVRFYSPNNNWNGDDDGPSVGDPPHDPTRPVLTYQRREVTWGDPGATITKVIADGFDAAGKYDLSVDNDRFDFFLSYLTLKRGFEIDNVEAPAFTVNITLTDREDPRRVFTYPFTFSVTSPLDSIGNRKDRYDYGDTSFYDLGGPLDLVARNLVGDLYLGDRIDSELSPQNDHFSRGDDMDMDGDDDDGVVFVGEVVRWHGNQGAGTIRVHASGAGMLDGWIDFNGNRVFDPEEHLFGGQSVAVDQAKRLIDFAVPSTAVVDRNTFARFRISPNGGLRPYDDAPRGPDVVGEVEDYMLRIVDRGVIQTPPPVVSFQMYPVLSGFEGATVAKVLADGYDADGKYRLSVNDPRFELERSFLRLKSDRFLLREESPTVTVRITLTDRTDASRVFHEDLTITVRDNTLDFFDYGDAPYRFGTTRWEDGPRHRVTTLSLGRRIDAEADGQNQYQALGDDIDAQGDDEDGVVLVSNLVSSSRSQIATVVVDSSADAMLDAWIDFNGNGRFDHPEEHLGQNRSGQSILVSSGMNVIDFVIPAGAEPGWTFARFRLSSAGGLTPLGLAEDGEVEDYRWRIESESTAESFSFAWPNLSIAEPPAMNISIQAEAQEQVIRDGERVLATFPTALEAPVRIVGSHGNDRLTMLSLQSMVDRSIEVDLDEGNDEIELTGQTQVDFSDLPLAVLAGVDRINFRQAFTDTITITPEGISDAIGHFEPVELIVDSSDSITFSGQWEGSNLVILDGVVMHRVNGLGSTVLLRNDRNWTNLLTPTDVNRDGTPSALDALLIINRLNRLGGTSELPERTQQNFDWNDFDVSGDGSVTALDALRVINQLNRVSTNETNNASGEFFAVDLMDNPVSLPENRRDLFKDAMFPCDTPAGTAAFDSTKAVTADVLFTRISPGRPSTAVDSPHEKCTDAAINELELDLRTDRVVGLLAPNRT</sequence>
<gene>
    <name evidence="2" type="ORF">Pla22_38200</name>
</gene>
<keyword evidence="3" id="KW-1185">Reference proteome</keyword>
<evidence type="ECO:0000313" key="3">
    <source>
        <dbReference type="Proteomes" id="UP000316598"/>
    </source>
</evidence>
<dbReference type="OrthoDB" id="292920at2"/>
<reference evidence="2 3" key="1">
    <citation type="submission" date="2019-02" db="EMBL/GenBank/DDBJ databases">
        <title>Deep-cultivation of Planctomycetes and their phenomic and genomic characterization uncovers novel biology.</title>
        <authorList>
            <person name="Wiegand S."/>
            <person name="Jogler M."/>
            <person name="Boedeker C."/>
            <person name="Pinto D."/>
            <person name="Vollmers J."/>
            <person name="Rivas-Marin E."/>
            <person name="Kohn T."/>
            <person name="Peeters S.H."/>
            <person name="Heuer A."/>
            <person name="Rast P."/>
            <person name="Oberbeckmann S."/>
            <person name="Bunk B."/>
            <person name="Jeske O."/>
            <person name="Meyerdierks A."/>
            <person name="Storesund J.E."/>
            <person name="Kallscheuer N."/>
            <person name="Luecker S."/>
            <person name="Lage O.M."/>
            <person name="Pohl T."/>
            <person name="Merkel B.J."/>
            <person name="Hornburger P."/>
            <person name="Mueller R.-W."/>
            <person name="Bruemmer F."/>
            <person name="Labrenz M."/>
            <person name="Spormann A.M."/>
            <person name="Op Den Camp H."/>
            <person name="Overmann J."/>
            <person name="Amann R."/>
            <person name="Jetten M.S.M."/>
            <person name="Mascher T."/>
            <person name="Medema M.H."/>
            <person name="Devos D.P."/>
            <person name="Kaster A.-K."/>
            <person name="Ovreas L."/>
            <person name="Rohde M."/>
            <person name="Galperin M.Y."/>
            <person name="Jogler C."/>
        </authorList>
    </citation>
    <scope>NUCLEOTIDE SEQUENCE [LARGE SCALE GENOMIC DNA]</scope>
    <source>
        <strain evidence="2 3">Pla22</strain>
    </source>
</reference>
<dbReference type="InterPro" id="IPR036439">
    <property type="entry name" value="Dockerin_dom_sf"/>
</dbReference>
<evidence type="ECO:0000313" key="2">
    <source>
        <dbReference type="EMBL" id="TWT51044.1"/>
    </source>
</evidence>
<name>A0A5C5WJP7_9BACT</name>